<keyword evidence="3" id="KW-1185">Reference proteome</keyword>
<comment type="similarity">
    <text evidence="1">Belongs to the LOR family.</text>
</comment>
<accession>A0AAV1CF08</accession>
<proteinExistence type="inferred from homology"/>
<dbReference type="SUPFAM" id="SSF54518">
    <property type="entry name" value="Tubby C-terminal domain-like"/>
    <property type="match status" value="1"/>
</dbReference>
<dbReference type="PANTHER" id="PTHR31087:SF153">
    <property type="entry name" value="PROTEIN LURP-ONE-RELATED 11"/>
    <property type="match status" value="1"/>
</dbReference>
<sequence length="202" mass="22637">MAEIYVKTSSSSSSNNSSYITSRRESFTLWMKSLMFHQKGCTVYDSNGNLVYRIDNYGQKCTREVDLMDVGGNVLFSIQQIKKIPFLGHWDVSKWNGNGKVMKKIPSFQVKKYGKDLNTYVVSLLHDGDEACCYLIQGGASEKSAFRISDIKGIPIAEVKQKQSSSGVNFGEDVLSLVVEPQVDHSLVMALVTVYELINRKL</sequence>
<dbReference type="PANTHER" id="PTHR31087">
    <property type="match status" value="1"/>
</dbReference>
<reference evidence="2" key="1">
    <citation type="submission" date="2023-03" db="EMBL/GenBank/DDBJ databases">
        <authorList>
            <person name="Julca I."/>
        </authorList>
    </citation>
    <scope>NUCLEOTIDE SEQUENCE</scope>
</reference>
<protein>
    <submittedName>
        <fullName evidence="2">OLC1v1029644C1</fullName>
    </submittedName>
</protein>
<dbReference type="Gene3D" id="2.40.160.200">
    <property type="entry name" value="LURP1-related"/>
    <property type="match status" value="1"/>
</dbReference>
<evidence type="ECO:0000256" key="1">
    <source>
        <dbReference type="ARBA" id="ARBA00005437"/>
    </source>
</evidence>
<gene>
    <name evidence="2" type="ORF">OLC1_LOCUS5286</name>
</gene>
<dbReference type="EMBL" id="OX459119">
    <property type="protein sequence ID" value="CAI9094010.1"/>
    <property type="molecule type" value="Genomic_DNA"/>
</dbReference>
<dbReference type="AlphaFoldDB" id="A0AAV1CF08"/>
<dbReference type="Proteomes" id="UP001161247">
    <property type="component" value="Chromosome 2"/>
</dbReference>
<dbReference type="Pfam" id="PF04525">
    <property type="entry name" value="LOR"/>
    <property type="match status" value="1"/>
</dbReference>
<evidence type="ECO:0000313" key="2">
    <source>
        <dbReference type="EMBL" id="CAI9094010.1"/>
    </source>
</evidence>
<evidence type="ECO:0000313" key="3">
    <source>
        <dbReference type="Proteomes" id="UP001161247"/>
    </source>
</evidence>
<dbReference type="InterPro" id="IPR038595">
    <property type="entry name" value="LOR_sf"/>
</dbReference>
<dbReference type="InterPro" id="IPR007612">
    <property type="entry name" value="LOR"/>
</dbReference>
<name>A0AAV1CF08_OLDCO</name>
<organism evidence="2 3">
    <name type="scientific">Oldenlandia corymbosa var. corymbosa</name>
    <dbReference type="NCBI Taxonomy" id="529605"/>
    <lineage>
        <taxon>Eukaryota</taxon>
        <taxon>Viridiplantae</taxon>
        <taxon>Streptophyta</taxon>
        <taxon>Embryophyta</taxon>
        <taxon>Tracheophyta</taxon>
        <taxon>Spermatophyta</taxon>
        <taxon>Magnoliopsida</taxon>
        <taxon>eudicotyledons</taxon>
        <taxon>Gunneridae</taxon>
        <taxon>Pentapetalae</taxon>
        <taxon>asterids</taxon>
        <taxon>lamiids</taxon>
        <taxon>Gentianales</taxon>
        <taxon>Rubiaceae</taxon>
        <taxon>Rubioideae</taxon>
        <taxon>Spermacoceae</taxon>
        <taxon>Hedyotis-Oldenlandia complex</taxon>
        <taxon>Oldenlandia</taxon>
    </lineage>
</organism>
<dbReference type="InterPro" id="IPR025659">
    <property type="entry name" value="Tubby-like_C"/>
</dbReference>